<dbReference type="InterPro" id="IPR032710">
    <property type="entry name" value="NTF2-like_dom_sf"/>
</dbReference>
<dbReference type="Proteomes" id="UP000502260">
    <property type="component" value="Chromosome"/>
</dbReference>
<dbReference type="Gene3D" id="3.10.450.50">
    <property type="match status" value="1"/>
</dbReference>
<feature type="domain" description="YchJ-like middle NTF2-like" evidence="1">
    <location>
        <begin position="1"/>
        <end position="87"/>
    </location>
</feature>
<protein>
    <recommendedName>
        <fullName evidence="1">YchJ-like middle NTF2-like domain-containing protein</fullName>
    </recommendedName>
</protein>
<dbReference type="InterPro" id="IPR048469">
    <property type="entry name" value="YchJ-like_M"/>
</dbReference>
<name>A0A6F8VAK0_9PROT</name>
<dbReference type="Pfam" id="PF02810">
    <property type="entry name" value="SEC-C"/>
    <property type="match status" value="1"/>
</dbReference>
<gene>
    <name evidence="2" type="ORF">SKTS_16240</name>
</gene>
<dbReference type="InterPro" id="IPR004027">
    <property type="entry name" value="SEC_C_motif"/>
</dbReference>
<organism evidence="2 3">
    <name type="scientific">Sulfurimicrobium lacus</name>
    <dbReference type="NCBI Taxonomy" id="2715678"/>
    <lineage>
        <taxon>Bacteria</taxon>
        <taxon>Pseudomonadati</taxon>
        <taxon>Pseudomonadota</taxon>
        <taxon>Betaproteobacteria</taxon>
        <taxon>Nitrosomonadales</taxon>
        <taxon>Sulfuricellaceae</taxon>
        <taxon>Sulfurimicrobium</taxon>
    </lineage>
</organism>
<accession>A0A6F8VAK0</accession>
<evidence type="ECO:0000313" key="2">
    <source>
        <dbReference type="EMBL" id="BCB26738.1"/>
    </source>
</evidence>
<dbReference type="PANTHER" id="PTHR33747:SF1">
    <property type="entry name" value="ADENYLATE CYCLASE-ASSOCIATED CAP C-TERMINAL DOMAIN-CONTAINING PROTEIN"/>
    <property type="match status" value="1"/>
</dbReference>
<reference evidence="3" key="1">
    <citation type="submission" date="2020-03" db="EMBL/GenBank/DDBJ databases">
        <title>Complete genome sequence of sulfur-oxidizing bacterium skT11.</title>
        <authorList>
            <person name="Kanda M."/>
            <person name="Kojima H."/>
            <person name="Fukui M."/>
        </authorList>
    </citation>
    <scope>NUCLEOTIDE SEQUENCE [LARGE SCALE GENOMIC DNA]</scope>
    <source>
        <strain evidence="3">skT11</strain>
    </source>
</reference>
<proteinExistence type="predicted"/>
<dbReference type="AlphaFoldDB" id="A0A6F8VAK0"/>
<dbReference type="SUPFAM" id="SSF103642">
    <property type="entry name" value="Sec-C motif"/>
    <property type="match status" value="1"/>
</dbReference>
<dbReference type="PANTHER" id="PTHR33747">
    <property type="entry name" value="UPF0225 PROTEIN SCO1677"/>
    <property type="match status" value="1"/>
</dbReference>
<keyword evidence="3" id="KW-1185">Reference proteome</keyword>
<evidence type="ECO:0000313" key="3">
    <source>
        <dbReference type="Proteomes" id="UP000502260"/>
    </source>
</evidence>
<dbReference type="EMBL" id="AP022853">
    <property type="protein sequence ID" value="BCB26738.1"/>
    <property type="molecule type" value="Genomic_DNA"/>
</dbReference>
<dbReference type="Pfam" id="PF17775">
    <property type="entry name" value="YchJ_M-like"/>
    <property type="match status" value="1"/>
</dbReference>
<sequence>MRSRYSAFVRHDWDYLKHTQTGQDESPATTDIEWLGLEILGIKAGGENDAEGAVEFVAHYTHQGRPASLHEISRFHKHDGKWLYVGGEFPPAAHQTKIGRNEPCPCGSGKKFKKCCGRG</sequence>
<dbReference type="SUPFAM" id="SSF54427">
    <property type="entry name" value="NTF2-like"/>
    <property type="match status" value="1"/>
</dbReference>
<evidence type="ECO:0000259" key="1">
    <source>
        <dbReference type="Pfam" id="PF17775"/>
    </source>
</evidence>
<dbReference type="KEGG" id="slac:SKTS_16240"/>